<keyword evidence="1" id="KW-0472">Membrane</keyword>
<feature type="transmembrane region" description="Helical" evidence="1">
    <location>
        <begin position="86"/>
        <end position="108"/>
    </location>
</feature>
<evidence type="ECO:0000313" key="3">
    <source>
        <dbReference type="EMBL" id="KEQ13543.1"/>
    </source>
</evidence>
<feature type="domain" description="MASE2" evidence="2">
    <location>
        <begin position="16"/>
        <end position="92"/>
    </location>
</feature>
<sequence>MSENTTGSLLRQPVCRNYPLRFLSYSLVGLAIAFGMYLGSIPEDRFIFVVYCIAYPHVATLVLFFLKRYTNRNALMLSHMADALNLGALLTISCLPLLETPLFVTMLISTGLIRFGTRSLLYSVPSILAAIGLIHYLYQPKPWSCPRK</sequence>
<evidence type="ECO:0000259" key="2">
    <source>
        <dbReference type="Pfam" id="PF05230"/>
    </source>
</evidence>
<feature type="transmembrane region" description="Helical" evidence="1">
    <location>
        <begin position="20"/>
        <end position="39"/>
    </location>
</feature>
<protein>
    <recommendedName>
        <fullName evidence="2">MASE2 domain-containing protein</fullName>
    </recommendedName>
</protein>
<keyword evidence="1" id="KW-1133">Transmembrane helix</keyword>
<evidence type="ECO:0000313" key="4">
    <source>
        <dbReference type="Proteomes" id="UP000028006"/>
    </source>
</evidence>
<reference evidence="3 4" key="1">
    <citation type="submission" date="2014-06" db="EMBL/GenBank/DDBJ databases">
        <title>Whole Genome Sequences of Three Symbiotic Endozoicomonas Bacteria.</title>
        <authorList>
            <person name="Neave M.J."/>
            <person name="Apprill A."/>
            <person name="Voolstra C.R."/>
        </authorList>
    </citation>
    <scope>NUCLEOTIDE SEQUENCE [LARGE SCALE GENOMIC DNA]</scope>
    <source>
        <strain evidence="3 4">LMG 24815</strain>
    </source>
</reference>
<keyword evidence="4" id="KW-1185">Reference proteome</keyword>
<accession>A0A081N520</accession>
<feature type="transmembrane region" description="Helical" evidence="1">
    <location>
        <begin position="120"/>
        <end position="138"/>
    </location>
</feature>
<dbReference type="AlphaFoldDB" id="A0A081N520"/>
<dbReference type="Proteomes" id="UP000028006">
    <property type="component" value="Unassembled WGS sequence"/>
</dbReference>
<dbReference type="EMBL" id="JOKG01000003">
    <property type="protein sequence ID" value="KEQ13543.1"/>
    <property type="molecule type" value="Genomic_DNA"/>
</dbReference>
<dbReference type="Pfam" id="PF05230">
    <property type="entry name" value="MASE2"/>
    <property type="match status" value="1"/>
</dbReference>
<dbReference type="RefSeq" id="WP_034876478.1">
    <property type="nucleotide sequence ID" value="NZ_JOKG01000003.1"/>
</dbReference>
<feature type="transmembrane region" description="Helical" evidence="1">
    <location>
        <begin position="46"/>
        <end position="66"/>
    </location>
</feature>
<organism evidence="3 4">
    <name type="scientific">Endozoicomonas montiporae</name>
    <dbReference type="NCBI Taxonomy" id="1027273"/>
    <lineage>
        <taxon>Bacteria</taxon>
        <taxon>Pseudomonadati</taxon>
        <taxon>Pseudomonadota</taxon>
        <taxon>Gammaproteobacteria</taxon>
        <taxon>Oceanospirillales</taxon>
        <taxon>Endozoicomonadaceae</taxon>
        <taxon>Endozoicomonas</taxon>
    </lineage>
</organism>
<keyword evidence="1" id="KW-0812">Transmembrane</keyword>
<gene>
    <name evidence="3" type="ORF">GZ77_14545</name>
</gene>
<dbReference type="InterPro" id="IPR007894">
    <property type="entry name" value="MASE2"/>
</dbReference>
<proteinExistence type="predicted"/>
<comment type="caution">
    <text evidence="3">The sequence shown here is derived from an EMBL/GenBank/DDBJ whole genome shotgun (WGS) entry which is preliminary data.</text>
</comment>
<evidence type="ECO:0000256" key="1">
    <source>
        <dbReference type="SAM" id="Phobius"/>
    </source>
</evidence>
<name>A0A081N520_9GAMM</name>